<feature type="region of interest" description="Disordered" evidence="5">
    <location>
        <begin position="77"/>
        <end position="100"/>
    </location>
</feature>
<dbReference type="PANTHER" id="PTHR30168:SF0">
    <property type="entry name" value="INNER MEMBRANE PROTEIN"/>
    <property type="match status" value="1"/>
</dbReference>
<evidence type="ECO:0000313" key="6">
    <source>
        <dbReference type="EMBL" id="GES03725.1"/>
    </source>
</evidence>
<evidence type="ECO:0000313" key="7">
    <source>
        <dbReference type="Proteomes" id="UP000334990"/>
    </source>
</evidence>
<evidence type="ECO:0000256" key="4">
    <source>
        <dbReference type="ARBA" id="ARBA00023136"/>
    </source>
</evidence>
<dbReference type="Proteomes" id="UP000334990">
    <property type="component" value="Unassembled WGS sequence"/>
</dbReference>
<dbReference type="EMBL" id="BLAD01000072">
    <property type="protein sequence ID" value="GES03725.1"/>
    <property type="molecule type" value="Genomic_DNA"/>
</dbReference>
<dbReference type="InterPro" id="IPR007343">
    <property type="entry name" value="Uncharacterised_pept_Zn_put"/>
</dbReference>
<dbReference type="PANTHER" id="PTHR30168">
    <property type="entry name" value="PUTATIVE MEMBRANE PROTEIN YPFJ"/>
    <property type="match status" value="1"/>
</dbReference>
<keyword evidence="3" id="KW-1133">Transmembrane helix</keyword>
<keyword evidence="7" id="KW-1185">Reference proteome</keyword>
<accession>A0A5M3W3W0</accession>
<organism evidence="6 7">
    <name type="scientific">Acrocarpospora corrugata</name>
    <dbReference type="NCBI Taxonomy" id="35763"/>
    <lineage>
        <taxon>Bacteria</taxon>
        <taxon>Bacillati</taxon>
        <taxon>Actinomycetota</taxon>
        <taxon>Actinomycetes</taxon>
        <taxon>Streptosporangiales</taxon>
        <taxon>Streptosporangiaceae</taxon>
        <taxon>Acrocarpospora</taxon>
    </lineage>
</organism>
<evidence type="ECO:0000256" key="3">
    <source>
        <dbReference type="ARBA" id="ARBA00022989"/>
    </source>
</evidence>
<dbReference type="AlphaFoldDB" id="A0A5M3W3W0"/>
<comment type="caution">
    <text evidence="6">The sequence shown here is derived from an EMBL/GenBank/DDBJ whole genome shotgun (WGS) entry which is preliminary data.</text>
</comment>
<protein>
    <submittedName>
        <fullName evidence="6">Membrane protein</fullName>
    </submittedName>
</protein>
<comment type="subcellular location">
    <subcellularLocation>
        <location evidence="1">Membrane</location>
        <topology evidence="1">Single-pass membrane protein</topology>
    </subcellularLocation>
</comment>
<evidence type="ECO:0000256" key="5">
    <source>
        <dbReference type="SAM" id="MobiDB-lite"/>
    </source>
</evidence>
<keyword evidence="4" id="KW-0472">Membrane</keyword>
<gene>
    <name evidence="6" type="ORF">Acor_57910</name>
</gene>
<feature type="region of interest" description="Disordered" evidence="5">
    <location>
        <begin position="1"/>
        <end position="40"/>
    </location>
</feature>
<evidence type="ECO:0000256" key="2">
    <source>
        <dbReference type="ARBA" id="ARBA00022692"/>
    </source>
</evidence>
<reference evidence="6 7" key="1">
    <citation type="submission" date="2019-10" db="EMBL/GenBank/DDBJ databases">
        <title>Whole genome shotgun sequence of Acrocarpospora corrugata NBRC 13972.</title>
        <authorList>
            <person name="Ichikawa N."/>
            <person name="Kimura A."/>
            <person name="Kitahashi Y."/>
            <person name="Komaki H."/>
            <person name="Oguchi A."/>
        </authorList>
    </citation>
    <scope>NUCLEOTIDE SEQUENCE [LARGE SCALE GENOMIC DNA]</scope>
    <source>
        <strain evidence="6 7">NBRC 13972</strain>
    </source>
</reference>
<name>A0A5M3W3W0_9ACTN</name>
<keyword evidence="2" id="KW-0812">Transmembrane</keyword>
<sequence>MHRAFGGAARMDFRDDAELDPSQVEDTRAAGPQRRGGGSMPGCGALPIGGKGGCLLAMLGLGALLLFGQPLMSGLTTDNQPGQYRPAPEPSGNLADRCKRGSDADQSEDCRIVGIVNSIQSYWKQAFAGRNRTYTPAKTQLFGGARTTVSTACGKADSSVGPFYCPADQKVYLDLSFFNDLETRFGAQGGPFAQAYVVAHEYGHHVQHLLGTMRRVGNDRQGANSGAVRLELQADCYAGVWANNAVRTGFYTEPFSRRDIDQALSAAAAVGDDSIQRRTQGYVTPDGFTHGTSAQREKWFTIGYQYGDPGRCDTFTGAI</sequence>
<dbReference type="GO" id="GO:0016020">
    <property type="term" value="C:membrane"/>
    <property type="evidence" value="ECO:0007669"/>
    <property type="project" value="UniProtKB-SubCell"/>
</dbReference>
<proteinExistence type="predicted"/>
<dbReference type="Pfam" id="PF04228">
    <property type="entry name" value="Zn_peptidase"/>
    <property type="match status" value="1"/>
</dbReference>
<evidence type="ECO:0000256" key="1">
    <source>
        <dbReference type="ARBA" id="ARBA00004167"/>
    </source>
</evidence>